<evidence type="ECO:0000313" key="5">
    <source>
        <dbReference type="Proteomes" id="UP000182227"/>
    </source>
</evidence>
<keyword evidence="2" id="KW-0012">Acyltransferase</keyword>
<dbReference type="SUPFAM" id="SSF55729">
    <property type="entry name" value="Acyl-CoA N-acyltransferases (Nat)"/>
    <property type="match status" value="1"/>
</dbReference>
<evidence type="ECO:0000256" key="1">
    <source>
        <dbReference type="ARBA" id="ARBA00022679"/>
    </source>
</evidence>
<dbReference type="PANTHER" id="PTHR43877">
    <property type="entry name" value="AMINOALKYLPHOSPHONATE N-ACETYLTRANSFERASE-RELATED-RELATED"/>
    <property type="match status" value="1"/>
</dbReference>
<proteinExistence type="predicted"/>
<protein>
    <submittedName>
        <fullName evidence="4">Mycothiol acetyltransferase</fullName>
    </submittedName>
</protein>
<dbReference type="PANTHER" id="PTHR43877:SF2">
    <property type="entry name" value="AMINOALKYLPHOSPHONATE N-ACETYLTRANSFERASE-RELATED"/>
    <property type="match status" value="1"/>
</dbReference>
<accession>A0A0U1DUQ4</accession>
<dbReference type="Pfam" id="PF00583">
    <property type="entry name" value="Acetyltransf_1"/>
    <property type="match status" value="1"/>
</dbReference>
<dbReference type="CDD" id="cd04301">
    <property type="entry name" value="NAT_SF"/>
    <property type="match status" value="1"/>
</dbReference>
<sequence length="167" mass="18264">MATVTPKPGVTITLRRACRADVAELVALITSDPVAQTRGDIPDQDIAPYLDAFDAIDADPSELLVTADRNGAVVGTFQLSFLPGLARRGATRAQIEAVRVREDHRGMGVGEAMLRWTIAEAQHCGCALVQLTSDQRRVDAHRFYERLGFVATHVGYKLELDPAQRPR</sequence>
<evidence type="ECO:0000256" key="2">
    <source>
        <dbReference type="ARBA" id="ARBA00023315"/>
    </source>
</evidence>
<dbReference type="AlphaFoldDB" id="A0A0U1DUQ4"/>
<dbReference type="Proteomes" id="UP000182227">
    <property type="component" value="Unassembled WGS sequence"/>
</dbReference>
<dbReference type="InterPro" id="IPR000182">
    <property type="entry name" value="GNAT_dom"/>
</dbReference>
<reference evidence="4 5" key="1">
    <citation type="submission" date="2015-03" db="EMBL/GenBank/DDBJ databases">
        <authorList>
            <person name="Murphy D."/>
        </authorList>
    </citation>
    <scope>NUCLEOTIDE SEQUENCE [LARGE SCALE GENOMIC DNA]</scope>
    <source>
        <strain evidence="4 5">D16</strain>
    </source>
</reference>
<organism evidence="4 5">
    <name type="scientific">Mycolicibacterium conceptionense</name>
    <dbReference type="NCBI Taxonomy" id="451644"/>
    <lineage>
        <taxon>Bacteria</taxon>
        <taxon>Bacillati</taxon>
        <taxon>Actinomycetota</taxon>
        <taxon>Actinomycetes</taxon>
        <taxon>Mycobacteriales</taxon>
        <taxon>Mycobacteriaceae</taxon>
        <taxon>Mycolicibacterium</taxon>
    </lineage>
</organism>
<dbReference type="EMBL" id="CTEF01000005">
    <property type="protein sequence ID" value="CQD23208.1"/>
    <property type="molecule type" value="Genomic_DNA"/>
</dbReference>
<dbReference type="GO" id="GO:0016747">
    <property type="term" value="F:acyltransferase activity, transferring groups other than amino-acyl groups"/>
    <property type="evidence" value="ECO:0007669"/>
    <property type="project" value="InterPro"/>
</dbReference>
<feature type="domain" description="N-acetyltransferase" evidence="3">
    <location>
        <begin position="12"/>
        <end position="167"/>
    </location>
</feature>
<evidence type="ECO:0000313" key="4">
    <source>
        <dbReference type="EMBL" id="CQD23208.1"/>
    </source>
</evidence>
<dbReference type="InterPro" id="IPR016181">
    <property type="entry name" value="Acyl_CoA_acyltransferase"/>
</dbReference>
<keyword evidence="1 4" id="KW-0808">Transferase</keyword>
<dbReference type="PROSITE" id="PS51186">
    <property type="entry name" value="GNAT"/>
    <property type="match status" value="1"/>
</dbReference>
<evidence type="ECO:0000259" key="3">
    <source>
        <dbReference type="PROSITE" id="PS51186"/>
    </source>
</evidence>
<dbReference type="InterPro" id="IPR050832">
    <property type="entry name" value="Bact_Acetyltransf"/>
</dbReference>
<gene>
    <name evidence="4" type="primary">mshD_2</name>
    <name evidence="4" type="ORF">BN970_05677</name>
</gene>
<name>A0A0U1DUQ4_9MYCO</name>
<dbReference type="Gene3D" id="3.40.630.30">
    <property type="match status" value="1"/>
</dbReference>